<keyword evidence="2" id="KW-1185">Reference proteome</keyword>
<reference evidence="3" key="1">
    <citation type="submission" date="2025-08" db="UniProtKB">
        <authorList>
            <consortium name="RefSeq"/>
        </authorList>
    </citation>
    <scope>IDENTIFICATION</scope>
</reference>
<dbReference type="KEGG" id="dci:108253677"/>
<feature type="compositionally biased region" description="Low complexity" evidence="1">
    <location>
        <begin position="10"/>
        <end position="27"/>
    </location>
</feature>
<dbReference type="PaxDb" id="121845-A0A1S4EN24"/>
<dbReference type="AlphaFoldDB" id="A0A1S4EN24"/>
<dbReference type="RefSeq" id="XP_017303564.1">
    <property type="nucleotide sequence ID" value="XM_017448075.2"/>
</dbReference>
<evidence type="ECO:0000313" key="3">
    <source>
        <dbReference type="RefSeq" id="XP_017303564.1"/>
    </source>
</evidence>
<accession>A0A1S4EN24</accession>
<feature type="region of interest" description="Disordered" evidence="1">
    <location>
        <begin position="1"/>
        <end position="33"/>
    </location>
</feature>
<evidence type="ECO:0000256" key="1">
    <source>
        <dbReference type="SAM" id="MobiDB-lite"/>
    </source>
</evidence>
<proteinExistence type="predicted"/>
<evidence type="ECO:0000313" key="2">
    <source>
        <dbReference type="Proteomes" id="UP000079169"/>
    </source>
</evidence>
<gene>
    <name evidence="3" type="primary">LOC108253677</name>
</gene>
<dbReference type="GeneID" id="108253677"/>
<name>A0A1S4EN24_DIACI</name>
<sequence length="114" mass="12856">MSSFETQRATVPPTTRVITTTTTRSTTPRPPPVVTITTRRIAQLFTTRVPLVEFAENAILGDPIASKGRKTKSSSYQSLDINTSISSYFKPTNSRTLYTITIIYTLYLRLRDCY</sequence>
<organism evidence="2 3">
    <name type="scientific">Diaphorina citri</name>
    <name type="common">Asian citrus psyllid</name>
    <dbReference type="NCBI Taxonomy" id="121845"/>
    <lineage>
        <taxon>Eukaryota</taxon>
        <taxon>Metazoa</taxon>
        <taxon>Ecdysozoa</taxon>
        <taxon>Arthropoda</taxon>
        <taxon>Hexapoda</taxon>
        <taxon>Insecta</taxon>
        <taxon>Pterygota</taxon>
        <taxon>Neoptera</taxon>
        <taxon>Paraneoptera</taxon>
        <taxon>Hemiptera</taxon>
        <taxon>Sternorrhyncha</taxon>
        <taxon>Psylloidea</taxon>
        <taxon>Psyllidae</taxon>
        <taxon>Diaphorininae</taxon>
        <taxon>Diaphorina</taxon>
    </lineage>
</organism>
<dbReference type="Proteomes" id="UP000079169">
    <property type="component" value="Unplaced"/>
</dbReference>
<protein>
    <submittedName>
        <fullName evidence="3">Uncharacterized protein LOC108253677</fullName>
    </submittedName>
</protein>